<evidence type="ECO:0000313" key="4">
    <source>
        <dbReference type="Proteomes" id="UP001180087"/>
    </source>
</evidence>
<evidence type="ECO:0000256" key="2">
    <source>
        <dbReference type="PROSITE-ProRule" id="PRU00514"/>
    </source>
</evidence>
<dbReference type="InterPro" id="IPR008243">
    <property type="entry name" value="Chorismate_mutase_AroH"/>
</dbReference>
<dbReference type="PROSITE" id="PS51167">
    <property type="entry name" value="CHORISMATE_MUT_1"/>
    <property type="match status" value="1"/>
</dbReference>
<dbReference type="Pfam" id="PF07736">
    <property type="entry name" value="CM_1"/>
    <property type="match status" value="1"/>
</dbReference>
<keyword evidence="2" id="KW-0057">Aromatic amino acid biosynthesis</keyword>
<sequence>MMRGIRGATTVEVNESGIILEETTRLFQEILSRNNIEPESISHVLVSATKDLDTAFPAKALRSLPGCTHVPVMCMQEIDVPGALEKCIRIMMVAETTAKQQDVQHVFLNEAIKLRPDLVQGE</sequence>
<gene>
    <name evidence="3" type="primary">aroH</name>
    <name evidence="3" type="ORF">QR721_07155</name>
</gene>
<dbReference type="InterPro" id="IPR035959">
    <property type="entry name" value="RutC-like_sf"/>
</dbReference>
<dbReference type="NCBIfam" id="TIGR01796">
    <property type="entry name" value="CM_mono_aroH"/>
    <property type="match status" value="1"/>
</dbReference>
<dbReference type="GO" id="GO:0004106">
    <property type="term" value="F:chorismate mutase activity"/>
    <property type="evidence" value="ECO:0007669"/>
    <property type="project" value="UniProtKB-EC"/>
</dbReference>
<keyword evidence="2 3" id="KW-0413">Isomerase</keyword>
<dbReference type="PIRSF" id="PIRSF005965">
    <property type="entry name" value="Chor_mut_AroH"/>
    <property type="match status" value="1"/>
</dbReference>
<dbReference type="Proteomes" id="UP001180087">
    <property type="component" value="Chromosome"/>
</dbReference>
<dbReference type="EMBL" id="CP129113">
    <property type="protein sequence ID" value="WLV23438.1"/>
    <property type="molecule type" value="Genomic_DNA"/>
</dbReference>
<dbReference type="EC" id="5.4.99.5" evidence="1 2"/>
<reference evidence="3" key="1">
    <citation type="submission" date="2023-06" db="EMBL/GenBank/DDBJ databases">
        <title>A Treasure from Seagulls: Isolation and Description of Aciduricobacillus qingdaonensis gen. nov., sp. nov., a Rare Obligately Uric Acid-utilizing Member in the Family Bacillaceae.</title>
        <authorList>
            <person name="Liu W."/>
            <person name="Wang B."/>
        </authorList>
    </citation>
    <scope>NUCLEOTIDE SEQUENCE</scope>
    <source>
        <strain evidence="3">44XB</strain>
    </source>
</reference>
<accession>A0ABY9KRI9</accession>
<comment type="catalytic activity">
    <reaction evidence="2">
        <text>chorismate = prephenate</text>
        <dbReference type="Rhea" id="RHEA:13897"/>
        <dbReference type="ChEBI" id="CHEBI:29748"/>
        <dbReference type="ChEBI" id="CHEBI:29934"/>
        <dbReference type="EC" id="5.4.99.5"/>
    </reaction>
</comment>
<dbReference type="SUPFAM" id="SSF55298">
    <property type="entry name" value="YjgF-like"/>
    <property type="match status" value="1"/>
</dbReference>
<name>A0ABY9KRI9_9BACI</name>
<dbReference type="CDD" id="cd02185">
    <property type="entry name" value="AroH"/>
    <property type="match status" value="1"/>
</dbReference>
<keyword evidence="4" id="KW-1185">Reference proteome</keyword>
<protein>
    <recommendedName>
        <fullName evidence="1 2">chorismate mutase</fullName>
        <ecNumber evidence="1 2">5.4.99.5</ecNumber>
    </recommendedName>
</protein>
<evidence type="ECO:0000313" key="3">
    <source>
        <dbReference type="EMBL" id="WLV23438.1"/>
    </source>
</evidence>
<dbReference type="Gene3D" id="3.30.1330.40">
    <property type="entry name" value="RutC-like"/>
    <property type="match status" value="1"/>
</dbReference>
<dbReference type="PANTHER" id="PTHR21164:SF0">
    <property type="entry name" value="CHORISMATE MUTASE AROH"/>
    <property type="match status" value="1"/>
</dbReference>
<proteinExistence type="predicted"/>
<evidence type="ECO:0000256" key="1">
    <source>
        <dbReference type="NCBIfam" id="TIGR01796"/>
    </source>
</evidence>
<dbReference type="PANTHER" id="PTHR21164">
    <property type="entry name" value="CHORISMATE MUTASE"/>
    <property type="match status" value="1"/>
</dbReference>
<dbReference type="RefSeq" id="WP_348025505.1">
    <property type="nucleotide sequence ID" value="NZ_CP129113.1"/>
</dbReference>
<organism evidence="3 4">
    <name type="scientific">Aciduricibacillus chroicocephali</name>
    <dbReference type="NCBI Taxonomy" id="3054939"/>
    <lineage>
        <taxon>Bacteria</taxon>
        <taxon>Bacillati</taxon>
        <taxon>Bacillota</taxon>
        <taxon>Bacilli</taxon>
        <taxon>Bacillales</taxon>
        <taxon>Bacillaceae</taxon>
        <taxon>Aciduricibacillus</taxon>
    </lineage>
</organism>
<keyword evidence="2" id="KW-0028">Amino-acid biosynthesis</keyword>